<evidence type="ECO:0000313" key="3">
    <source>
        <dbReference type="EMBL" id="CAB3397014.1"/>
    </source>
</evidence>
<evidence type="ECO:0000256" key="1">
    <source>
        <dbReference type="SAM" id="MobiDB-lite"/>
    </source>
</evidence>
<protein>
    <submittedName>
        <fullName evidence="3">Uncharacterized protein</fullName>
    </submittedName>
</protein>
<organism evidence="3 4">
    <name type="scientific">Caenorhabditis bovis</name>
    <dbReference type="NCBI Taxonomy" id="2654633"/>
    <lineage>
        <taxon>Eukaryota</taxon>
        <taxon>Metazoa</taxon>
        <taxon>Ecdysozoa</taxon>
        <taxon>Nematoda</taxon>
        <taxon>Chromadorea</taxon>
        <taxon>Rhabditida</taxon>
        <taxon>Rhabditina</taxon>
        <taxon>Rhabditomorpha</taxon>
        <taxon>Rhabditoidea</taxon>
        <taxon>Rhabditidae</taxon>
        <taxon>Peloderinae</taxon>
        <taxon>Caenorhabditis</taxon>
    </lineage>
</organism>
<evidence type="ECO:0000313" key="4">
    <source>
        <dbReference type="Proteomes" id="UP000494206"/>
    </source>
</evidence>
<gene>
    <name evidence="3" type="ORF">CBOVIS_LOCUS487</name>
</gene>
<accession>A0A8S1E8Q6</accession>
<feature type="chain" id="PRO_5035777449" evidence="2">
    <location>
        <begin position="23"/>
        <end position="152"/>
    </location>
</feature>
<feature type="compositionally biased region" description="Low complexity" evidence="1">
    <location>
        <begin position="127"/>
        <end position="142"/>
    </location>
</feature>
<keyword evidence="2" id="KW-0732">Signal</keyword>
<dbReference type="OrthoDB" id="5876270at2759"/>
<comment type="caution">
    <text evidence="3">The sequence shown here is derived from an EMBL/GenBank/DDBJ whole genome shotgun (WGS) entry which is preliminary data.</text>
</comment>
<dbReference type="Proteomes" id="UP000494206">
    <property type="component" value="Unassembled WGS sequence"/>
</dbReference>
<dbReference type="EMBL" id="CADEPM010000001">
    <property type="protein sequence ID" value="CAB3397014.1"/>
    <property type="molecule type" value="Genomic_DNA"/>
</dbReference>
<reference evidence="3 4" key="1">
    <citation type="submission" date="2020-04" db="EMBL/GenBank/DDBJ databases">
        <authorList>
            <person name="Laetsch R D."/>
            <person name="Stevens L."/>
            <person name="Kumar S."/>
            <person name="Blaxter L. M."/>
        </authorList>
    </citation>
    <scope>NUCLEOTIDE SEQUENCE [LARGE SCALE GENOMIC DNA]</scope>
</reference>
<evidence type="ECO:0000256" key="2">
    <source>
        <dbReference type="SAM" id="SignalP"/>
    </source>
</evidence>
<dbReference type="AlphaFoldDB" id="A0A8S1E8Q6"/>
<feature type="region of interest" description="Disordered" evidence="1">
    <location>
        <begin position="127"/>
        <end position="152"/>
    </location>
</feature>
<keyword evidence="4" id="KW-1185">Reference proteome</keyword>
<feature type="signal peptide" evidence="2">
    <location>
        <begin position="1"/>
        <end position="22"/>
    </location>
</feature>
<name>A0A8S1E8Q6_9PELO</name>
<proteinExistence type="predicted"/>
<sequence length="152" mass="16591">MNTMTVVVFAVCALLLISSIDCKKVGKGQKKSAKEQKMKKVKEQVEVVEVAAPKSAVVVEETVAEPEEEIVEAPVSPRKAKVTPPKTLKVINAYEQCKAECRRQRDTVQAKDYVEQLRNELAAAEAALAAETQQQEEQAPAQVNPPTSNSSN</sequence>